<evidence type="ECO:0000256" key="6">
    <source>
        <dbReference type="ARBA" id="ARBA00022779"/>
    </source>
</evidence>
<dbReference type="STRING" id="207949.RED65_03330"/>
<evidence type="ECO:0000256" key="2">
    <source>
        <dbReference type="ARBA" id="ARBA00008038"/>
    </source>
</evidence>
<keyword evidence="5 9" id="KW-0812">Transmembrane</keyword>
<evidence type="ECO:0000256" key="1">
    <source>
        <dbReference type="ARBA" id="ARBA00004651"/>
    </source>
</evidence>
<comment type="caution">
    <text evidence="11">The sequence shown here is derived from an EMBL/GenBank/DDBJ whole genome shotgun (WGS) entry which is preliminary data.</text>
</comment>
<dbReference type="InterPro" id="IPR000540">
    <property type="entry name" value="Flag_MotA_CS"/>
</dbReference>
<reference evidence="11 12" key="1">
    <citation type="submission" date="2006-03" db="EMBL/GenBank/DDBJ databases">
        <authorList>
            <person name="Pinhassi J."/>
            <person name="Pedros-Alio C."/>
            <person name="Ferriera S."/>
            <person name="Johnson J."/>
            <person name="Kravitz S."/>
            <person name="Halpern A."/>
            <person name="Remington K."/>
            <person name="Beeson K."/>
            <person name="Tran B."/>
            <person name="Rogers Y.-H."/>
            <person name="Friedman R."/>
            <person name="Venter J.C."/>
        </authorList>
    </citation>
    <scope>NUCLEOTIDE SEQUENCE [LARGE SCALE GENOMIC DNA]</scope>
    <source>
        <strain evidence="11 12">RED65</strain>
    </source>
</reference>
<gene>
    <name evidence="11" type="ORF">RED65_03330</name>
</gene>
<feature type="domain" description="MotA/TolQ/ExbB proton channel" evidence="10">
    <location>
        <begin position="107"/>
        <end position="221"/>
    </location>
</feature>
<dbReference type="GO" id="GO:0006935">
    <property type="term" value="P:chemotaxis"/>
    <property type="evidence" value="ECO:0007669"/>
    <property type="project" value="InterPro"/>
</dbReference>
<evidence type="ECO:0000313" key="11">
    <source>
        <dbReference type="EMBL" id="EAT12038.1"/>
    </source>
</evidence>
<accession>Q1N1L2</accession>
<feature type="transmembrane region" description="Helical" evidence="9">
    <location>
        <begin position="151"/>
        <end position="175"/>
    </location>
</feature>
<protein>
    <submittedName>
        <fullName evidence="11">Chemotaxis MotA protein</fullName>
    </submittedName>
</protein>
<keyword evidence="8 9" id="KW-0472">Membrane</keyword>
<dbReference type="InterPro" id="IPR047055">
    <property type="entry name" value="MotA-like"/>
</dbReference>
<dbReference type="AlphaFoldDB" id="Q1N1L2"/>
<dbReference type="InterPro" id="IPR002898">
    <property type="entry name" value="MotA_ExbB_proton_chnl"/>
</dbReference>
<dbReference type="RefSeq" id="WP_007018998.1">
    <property type="nucleotide sequence ID" value="NZ_CH724120.1"/>
</dbReference>
<dbReference type="GO" id="GO:0071978">
    <property type="term" value="P:bacterial-type flagellum-dependent swarming motility"/>
    <property type="evidence" value="ECO:0007669"/>
    <property type="project" value="InterPro"/>
</dbReference>
<dbReference type="GO" id="GO:0005886">
    <property type="term" value="C:plasma membrane"/>
    <property type="evidence" value="ECO:0007669"/>
    <property type="project" value="UniProtKB-SubCell"/>
</dbReference>
<dbReference type="OrthoDB" id="9806929at2"/>
<evidence type="ECO:0000256" key="9">
    <source>
        <dbReference type="SAM" id="Phobius"/>
    </source>
</evidence>
<evidence type="ECO:0000256" key="5">
    <source>
        <dbReference type="ARBA" id="ARBA00022692"/>
    </source>
</evidence>
<dbReference type="PANTHER" id="PTHR30433:SF2">
    <property type="entry name" value="MOTILITY PROTEIN A"/>
    <property type="match status" value="1"/>
</dbReference>
<evidence type="ECO:0000259" key="10">
    <source>
        <dbReference type="Pfam" id="PF01618"/>
    </source>
</evidence>
<organism evidence="11 12">
    <name type="scientific">Bermanella marisrubri</name>
    <dbReference type="NCBI Taxonomy" id="207949"/>
    <lineage>
        <taxon>Bacteria</taxon>
        <taxon>Pseudomonadati</taxon>
        <taxon>Pseudomonadota</taxon>
        <taxon>Gammaproteobacteria</taxon>
        <taxon>Oceanospirillales</taxon>
        <taxon>Oceanospirillaceae</taxon>
        <taxon>Bermanella</taxon>
    </lineage>
</organism>
<dbReference type="Proteomes" id="UP000004263">
    <property type="component" value="Unassembled WGS sequence"/>
</dbReference>
<name>Q1N1L2_9GAMM</name>
<evidence type="ECO:0000256" key="8">
    <source>
        <dbReference type="ARBA" id="ARBA00023136"/>
    </source>
</evidence>
<comment type="similarity">
    <text evidence="2">Belongs to the MotA family.</text>
</comment>
<evidence type="ECO:0000313" key="12">
    <source>
        <dbReference type="Proteomes" id="UP000004263"/>
    </source>
</evidence>
<sequence>MISFSTLIGITAGIGLFVLAVVGSTDNHLMFLSAASAMMVIGSTFAASLISFSFNEVMHALRAMLETVQASKSTQSHLSKLVQRFTEFSNIYRDGGISALEDSLTKKESKDSFLSLGIELMGSGYKSADIRVIMGDAMDSHWQRQSLEGKVLNTMGVYAPGFGMVGTIVGLIIMLDNMGDDMANLGKGLALALITTLYGVLLANLLFKPTAAHVTEKQEQEFFKHQLMIDGFCLLAEKRDALFIQDRLNAYVKPSKRYHPQELENE</sequence>
<evidence type="ECO:0000256" key="3">
    <source>
        <dbReference type="ARBA" id="ARBA00022448"/>
    </source>
</evidence>
<evidence type="ECO:0000256" key="7">
    <source>
        <dbReference type="ARBA" id="ARBA00022989"/>
    </source>
</evidence>
<dbReference type="EMBL" id="AAQH01000010">
    <property type="protein sequence ID" value="EAT12038.1"/>
    <property type="molecule type" value="Genomic_DNA"/>
</dbReference>
<keyword evidence="6" id="KW-0283">Flagellar rotation</keyword>
<keyword evidence="12" id="KW-1185">Reference proteome</keyword>
<feature type="transmembrane region" description="Helical" evidence="9">
    <location>
        <begin position="7"/>
        <end position="25"/>
    </location>
</feature>
<feature type="transmembrane region" description="Helical" evidence="9">
    <location>
        <begin position="31"/>
        <end position="54"/>
    </location>
</feature>
<evidence type="ECO:0000256" key="4">
    <source>
        <dbReference type="ARBA" id="ARBA00022475"/>
    </source>
</evidence>
<keyword evidence="3" id="KW-0813">Transport</keyword>
<dbReference type="Pfam" id="PF01618">
    <property type="entry name" value="MotA_ExbB"/>
    <property type="match status" value="1"/>
</dbReference>
<dbReference type="HOGENOM" id="CLU_079895_1_0_6"/>
<dbReference type="PANTHER" id="PTHR30433">
    <property type="entry name" value="CHEMOTAXIS PROTEIN MOTA"/>
    <property type="match status" value="1"/>
</dbReference>
<keyword evidence="4" id="KW-1003">Cell membrane</keyword>
<proteinExistence type="inferred from homology"/>
<dbReference type="PROSITE" id="PS01307">
    <property type="entry name" value="MOTA"/>
    <property type="match status" value="1"/>
</dbReference>
<feature type="transmembrane region" description="Helical" evidence="9">
    <location>
        <begin position="187"/>
        <end position="207"/>
    </location>
</feature>
<comment type="subcellular location">
    <subcellularLocation>
        <location evidence="1">Cell membrane</location>
        <topology evidence="1">Multi-pass membrane protein</topology>
    </subcellularLocation>
</comment>
<keyword evidence="7 9" id="KW-1133">Transmembrane helix</keyword>